<dbReference type="InterPro" id="IPR036116">
    <property type="entry name" value="FN3_sf"/>
</dbReference>
<dbReference type="Proteomes" id="UP000059542">
    <property type="component" value="Chromosome"/>
</dbReference>
<dbReference type="Pfam" id="PF07610">
    <property type="entry name" value="DUF1573"/>
    <property type="match status" value="1"/>
</dbReference>
<dbReference type="AlphaFoldDB" id="A0A0U4BK75"/>
<dbReference type="EMBL" id="CP013909">
    <property type="protein sequence ID" value="ALW86971.1"/>
    <property type="molecule type" value="Genomic_DNA"/>
</dbReference>
<proteinExistence type="predicted"/>
<evidence type="ECO:0000313" key="3">
    <source>
        <dbReference type="EMBL" id="ALW86971.1"/>
    </source>
</evidence>
<feature type="domain" description="Fibronectin type-III" evidence="2">
    <location>
        <begin position="4"/>
        <end position="93"/>
    </location>
</feature>
<sequence>MCNAPTNPVAGSITNTSASVSFTASTSATNYTVSVTPAGGTATTQTATSSPVALTGLTPGTSYTVSIVSNCFNGVLTSSAVSTTFSTTGTTPTPCDAPTNAAASNVTSNSATVSFTASATATDYTFTLTPAGGTASTQTVSASPVNLTGLTPNTTYAVSIVSNCAGGATSAAATTSFTTAATPNPAPTITSLSPNSATAGDPGFTLTVNGTGFISGSTVSFNGVARTTTFVSATQVTAAILASDIATAGTYGVTVTNAAPGGGTSAPATFTVNAPVVNNPAPTITSLSPSTVTAGTAAQTLTVNGTNFLASSVVNFSSTARTTTFVSATQLTIALSAADQATPGAYPVTVTNPAPGGGTSAAATFTVNAMPVPAPTLAVTQGSTSYPNNGTAYNFGNQLVGTTSAPVAFTLTNTSADPLTISSITTTGNFAVSGTAPTTVAAGSSATVSVTFTPTASGARTGTLVINSNASNAAVYTVNLSGNGQVATPNPLIAVSQGGNAIGNGGSFSGFASTTQGSSSAPVTFTITNGSATDNLTLGTFALTGPFALSGTPPTSVAPNSSATFSLTFTPASTGTNSGTLSIPNNSQTNNPYVINLSGQGTAPALTDLVVDNTRNISGSYNNVTITKTGVATLVGQLNVAGTLTVQSGGSLLQNCQPITGPGNFVLEASAALAICDPAGIATTGAVGAVQVSGSRFFSPAASYLYNGTLAQVTGSGLPSQVLNLAVLNVAGVTLSQPVGVMQVVRLQLGNLITSNHAFTLLSSIGGTALVDNTGGLVIGTATVQRYIDPSRNTGLGYRHYSSPVANSTVADLAVPGVFTPVVNPAYNTDGNTVTPFPNVYGYNEARVTTSGSAGSIDFDKGFFSPNSTADPLRVTRGYTVNISAQAVVDFVGTLNNGPLSTASDDLNPTIGLTRGPQTQSGWHLRGNPYPAPLDWNKMISNNRLVNMEQALYVFKSSGQYTGSYASYINGVRNNGGSNVLPVAQGFFVRTSPGLVGSIAFTNAERLTTFDNTPFQRGTADTRPQLTLALGNATARTQATMYFEQGATASFDGAFDAVALPAPNGLTLATETAAAEPLAINGLPALTNADVLLPLRVAALTAGTYTLTVDNLANLPGNYHAYLRDALTGTFTDLATANSLSLNLTANGAAGGRYAVLFTTQARVLATAPAALAQLANVYPNPAHSAATLLLPLSLRGNQATVVAVVDNVGRVMLTRTLAAGAGETLELPVTGLAPGVYSVLARTAAGLVAKRLVVQ</sequence>
<gene>
    <name evidence="3" type="ORF">AUC43_18935</name>
</gene>
<dbReference type="SUPFAM" id="SSF81296">
    <property type="entry name" value="E set domains"/>
    <property type="match status" value="2"/>
</dbReference>
<dbReference type="Gene3D" id="2.60.40.10">
    <property type="entry name" value="Immunoglobulins"/>
    <property type="match status" value="6"/>
</dbReference>
<name>A0A0U4BK75_9BACT</name>
<organism evidence="3 4">
    <name type="scientific">Hymenobacter sedentarius</name>
    <dbReference type="NCBI Taxonomy" id="1411621"/>
    <lineage>
        <taxon>Bacteria</taxon>
        <taxon>Pseudomonadati</taxon>
        <taxon>Bacteroidota</taxon>
        <taxon>Cytophagia</taxon>
        <taxon>Cytophagales</taxon>
        <taxon>Hymenobacteraceae</taxon>
        <taxon>Hymenobacter</taxon>
    </lineage>
</organism>
<dbReference type="InterPro" id="IPR026444">
    <property type="entry name" value="Secre_tail"/>
</dbReference>
<dbReference type="InterPro" id="IPR013783">
    <property type="entry name" value="Ig-like_fold"/>
</dbReference>
<dbReference type="STRING" id="1411621.AUC43_18935"/>
<dbReference type="InterPro" id="IPR011467">
    <property type="entry name" value="DUF1573"/>
</dbReference>
<dbReference type="PROSITE" id="PS50853">
    <property type="entry name" value="FN3"/>
    <property type="match status" value="2"/>
</dbReference>
<keyword evidence="4" id="KW-1185">Reference proteome</keyword>
<dbReference type="CDD" id="cd00603">
    <property type="entry name" value="IPT_PCSR"/>
    <property type="match status" value="1"/>
</dbReference>
<dbReference type="Pfam" id="PF00041">
    <property type="entry name" value="fn3"/>
    <property type="match status" value="2"/>
</dbReference>
<feature type="domain" description="Fibronectin type-III" evidence="2">
    <location>
        <begin position="97"/>
        <end position="185"/>
    </location>
</feature>
<dbReference type="InterPro" id="IPR050991">
    <property type="entry name" value="ECM_Regulatory_Proteins"/>
</dbReference>
<reference evidence="3 4" key="1">
    <citation type="submission" date="2015-12" db="EMBL/GenBank/DDBJ databases">
        <authorList>
            <person name="Shamseldin A."/>
            <person name="Moawad H."/>
            <person name="Abd El-Rahim W.M."/>
            <person name="Sadowsky M.J."/>
        </authorList>
    </citation>
    <scope>NUCLEOTIDE SEQUENCE [LARGE SCALE GENOMIC DNA]</scope>
    <source>
        <strain evidence="3 4">DG5B</strain>
    </source>
</reference>
<dbReference type="PANTHER" id="PTHR46708">
    <property type="entry name" value="TENASCIN"/>
    <property type="match status" value="1"/>
</dbReference>
<accession>A0A0U4BK75</accession>
<dbReference type="NCBIfam" id="TIGR04183">
    <property type="entry name" value="Por_Secre_tail"/>
    <property type="match status" value="1"/>
</dbReference>
<dbReference type="SUPFAM" id="SSF49265">
    <property type="entry name" value="Fibronectin type III"/>
    <property type="match status" value="1"/>
</dbReference>
<dbReference type="InterPro" id="IPR003961">
    <property type="entry name" value="FN3_dom"/>
</dbReference>
<dbReference type="NCBIfam" id="NF012200">
    <property type="entry name" value="choice_anch_D"/>
    <property type="match status" value="2"/>
</dbReference>
<dbReference type="PANTHER" id="PTHR46708:SF2">
    <property type="entry name" value="FIBRONECTIN TYPE-III DOMAIN-CONTAINING PROTEIN"/>
    <property type="match status" value="1"/>
</dbReference>
<dbReference type="KEGG" id="hyg:AUC43_18935"/>
<evidence type="ECO:0000313" key="4">
    <source>
        <dbReference type="Proteomes" id="UP000059542"/>
    </source>
</evidence>
<keyword evidence="1" id="KW-0677">Repeat</keyword>
<evidence type="ECO:0000256" key="1">
    <source>
        <dbReference type="ARBA" id="ARBA00022737"/>
    </source>
</evidence>
<evidence type="ECO:0000259" key="2">
    <source>
        <dbReference type="PROSITE" id="PS50853"/>
    </source>
</evidence>
<dbReference type="SMART" id="SM00060">
    <property type="entry name" value="FN3"/>
    <property type="match status" value="2"/>
</dbReference>
<dbReference type="InterPro" id="IPR014756">
    <property type="entry name" value="Ig_E-set"/>
</dbReference>
<dbReference type="CDD" id="cd00063">
    <property type="entry name" value="FN3"/>
    <property type="match status" value="2"/>
</dbReference>
<protein>
    <recommendedName>
        <fullName evidence="2">Fibronectin type-III domain-containing protein</fullName>
    </recommendedName>
</protein>